<name>A0A1M4VJK1_9HYPH</name>
<dbReference type="STRING" id="1122133.SAMN02745157_0722"/>
<evidence type="ECO:0000313" key="1">
    <source>
        <dbReference type="EMBL" id="SHE69154.1"/>
    </source>
</evidence>
<proteinExistence type="predicted"/>
<reference evidence="1 2" key="1">
    <citation type="submission" date="2016-11" db="EMBL/GenBank/DDBJ databases">
        <authorList>
            <person name="Jaros S."/>
            <person name="Januszkiewicz K."/>
            <person name="Wedrychowicz H."/>
        </authorList>
    </citation>
    <scope>NUCLEOTIDE SEQUENCE [LARGE SCALE GENOMIC DNA]</scope>
    <source>
        <strain evidence="1 2">DSM 19436</strain>
    </source>
</reference>
<protein>
    <submittedName>
        <fullName evidence="1">Uncharacterized protein</fullName>
    </submittedName>
</protein>
<keyword evidence="2" id="KW-1185">Reference proteome</keyword>
<sequence>MSSPILIIRTEIISSIDEVHLYDTTLAHIHEGHPEVQVYLPSILNAIEQAIVSPTFVELSYGNSLVFVDESSTNHSGDPLRVPVKIVQGTSGRVKTAFFATTQQGGNILWSRS</sequence>
<organism evidence="1 2">
    <name type="scientific">Kaistia soli DSM 19436</name>
    <dbReference type="NCBI Taxonomy" id="1122133"/>
    <lineage>
        <taxon>Bacteria</taxon>
        <taxon>Pseudomonadati</taxon>
        <taxon>Pseudomonadota</taxon>
        <taxon>Alphaproteobacteria</taxon>
        <taxon>Hyphomicrobiales</taxon>
        <taxon>Kaistiaceae</taxon>
        <taxon>Kaistia</taxon>
    </lineage>
</organism>
<gene>
    <name evidence="1" type="ORF">SAMN02745157_0722</name>
</gene>
<dbReference type="AlphaFoldDB" id="A0A1M4VJK1"/>
<accession>A0A1M4VJK1</accession>
<dbReference type="Proteomes" id="UP000184485">
    <property type="component" value="Unassembled WGS sequence"/>
</dbReference>
<dbReference type="EMBL" id="FQUP01000001">
    <property type="protein sequence ID" value="SHE69154.1"/>
    <property type="molecule type" value="Genomic_DNA"/>
</dbReference>
<evidence type="ECO:0000313" key="2">
    <source>
        <dbReference type="Proteomes" id="UP000184485"/>
    </source>
</evidence>